<dbReference type="RefSeq" id="WP_007159675.1">
    <property type="nucleotide sequence ID" value="NZ_CP013987.1"/>
</dbReference>
<feature type="binding site" evidence="11">
    <location>
        <position position="130"/>
    </location>
    <ligand>
        <name>Fe cation</name>
        <dbReference type="ChEBI" id="CHEBI:24875"/>
        <label>2</label>
    </ligand>
</feature>
<dbReference type="PROSITE" id="PS00549">
    <property type="entry name" value="BACTERIOFERRITIN"/>
    <property type="match status" value="1"/>
</dbReference>
<dbReference type="GO" id="GO:0005829">
    <property type="term" value="C:cytosol"/>
    <property type="evidence" value="ECO:0007669"/>
    <property type="project" value="TreeGrafter"/>
</dbReference>
<feature type="domain" description="Ferritin-like diiron" evidence="13">
    <location>
        <begin position="1"/>
        <end position="145"/>
    </location>
</feature>
<feature type="binding site" evidence="11">
    <location>
        <position position="127"/>
    </location>
    <ligand>
        <name>Fe cation</name>
        <dbReference type="ChEBI" id="CHEBI:24875"/>
        <label>2</label>
    </ligand>
</feature>
<dbReference type="InterPro" id="IPR012347">
    <property type="entry name" value="Ferritin-like"/>
</dbReference>
<dbReference type="CDD" id="cd00907">
    <property type="entry name" value="Bacterioferritin"/>
    <property type="match status" value="1"/>
</dbReference>
<dbReference type="Pfam" id="PF00210">
    <property type="entry name" value="Ferritin"/>
    <property type="match status" value="1"/>
</dbReference>
<evidence type="ECO:0000313" key="16">
    <source>
        <dbReference type="EMBL" id="ONN71398.1"/>
    </source>
</evidence>
<protein>
    <recommendedName>
        <fullName evidence="10 12">Bacterioferritin</fullName>
        <ecNumber evidence="10">1.16.3.1</ecNumber>
    </recommendedName>
</protein>
<evidence type="ECO:0000256" key="7">
    <source>
        <dbReference type="ARBA" id="ARBA00023004"/>
    </source>
</evidence>
<dbReference type="PANTHER" id="PTHR30295:SF9">
    <property type="entry name" value="BACTERIOFERRITIN"/>
    <property type="match status" value="1"/>
</dbReference>
<keyword evidence="3" id="KW-0813">Transport</keyword>
<comment type="function">
    <text evidence="10">Iron-storage protein, whose ferroxidase center binds Fe(2+), oxidizes it using dioxygen to Fe(3+), and participates in the subsequent Fe(3+) oxide mineral core formation within the central cavity of the BFR protein shell.</text>
</comment>
<dbReference type="EMBL" id="CP013987">
    <property type="protein sequence ID" value="ALZ83625.1"/>
    <property type="molecule type" value="Genomic_DNA"/>
</dbReference>
<dbReference type="PATRIC" id="fig|47885.6.peg.2311"/>
<dbReference type="GO" id="GO:0004322">
    <property type="term" value="F:ferroxidase activity"/>
    <property type="evidence" value="ECO:0007669"/>
    <property type="project" value="UniProtKB-EC"/>
</dbReference>
<evidence type="ECO:0000313" key="15">
    <source>
        <dbReference type="EMBL" id="OAN29357.1"/>
    </source>
</evidence>
<proteinExistence type="inferred from homology"/>
<dbReference type="STRING" id="237610.BJP27_19860"/>
<evidence type="ECO:0000313" key="17">
    <source>
        <dbReference type="EMBL" id="SCZ32888.1"/>
    </source>
</evidence>
<dbReference type="EMBL" id="LWCR01000015">
    <property type="protein sequence ID" value="OAN29357.1"/>
    <property type="molecule type" value="Genomic_DNA"/>
</dbReference>
<dbReference type="GO" id="GO:0006879">
    <property type="term" value="P:intracellular iron ion homeostasis"/>
    <property type="evidence" value="ECO:0007669"/>
    <property type="project" value="UniProtKB-KW"/>
</dbReference>
<evidence type="ECO:0000313" key="21">
    <source>
        <dbReference type="Proteomes" id="UP000189310"/>
    </source>
</evidence>
<dbReference type="eggNOG" id="COG2193">
    <property type="taxonomic scope" value="Bacteria"/>
</dbReference>
<dbReference type="EMBL" id="FMWB01000004">
    <property type="protein sequence ID" value="SCZ32888.1"/>
    <property type="molecule type" value="Genomic_DNA"/>
</dbReference>
<feature type="binding site" evidence="11">
    <location>
        <position position="18"/>
    </location>
    <ligand>
        <name>Fe cation</name>
        <dbReference type="ChEBI" id="CHEBI:24875"/>
        <label>1</label>
    </ligand>
</feature>
<feature type="binding site" evidence="11">
    <location>
        <position position="93"/>
    </location>
    <ligand>
        <name>Fe cation</name>
        <dbReference type="ChEBI" id="CHEBI:24875"/>
        <label>2</label>
    </ligand>
</feature>
<dbReference type="GeneID" id="57560243"/>
<evidence type="ECO:0000256" key="1">
    <source>
        <dbReference type="ARBA" id="ARBA00008093"/>
    </source>
</evidence>
<feature type="binding site" evidence="11">
    <location>
        <position position="51"/>
    </location>
    <ligand>
        <name>Fe cation</name>
        <dbReference type="ChEBI" id="CHEBI:24875"/>
        <label>2</label>
    </ligand>
</feature>
<name>A0A0D7F8C7_9PSED</name>
<dbReference type="PANTHER" id="PTHR30295">
    <property type="entry name" value="BACTERIOFERRITIN"/>
    <property type="match status" value="1"/>
</dbReference>
<dbReference type="SUPFAM" id="SSF47240">
    <property type="entry name" value="Ferritin-like"/>
    <property type="match status" value="1"/>
</dbReference>
<dbReference type="Proteomes" id="UP000064137">
    <property type="component" value="Chromosome"/>
</dbReference>
<comment type="catalytic activity">
    <reaction evidence="9">
        <text>Fe(2+)(in) = Fe(2+)(out)</text>
        <dbReference type="Rhea" id="RHEA:28486"/>
        <dbReference type="ChEBI" id="CHEBI:29033"/>
    </reaction>
</comment>
<keyword evidence="12" id="KW-0349">Heme</keyword>
<feature type="binding site" evidence="11">
    <location>
        <position position="46"/>
    </location>
    <ligand>
        <name>Fe cation</name>
        <dbReference type="ChEBI" id="CHEBI:24875"/>
        <label>3</label>
    </ligand>
</feature>
<keyword evidence="5 10" id="KW-0479">Metal-binding</keyword>
<dbReference type="PRINTS" id="PR00601">
    <property type="entry name" value="BACFERRITIN"/>
</dbReference>
<feature type="binding site" evidence="11">
    <location>
        <position position="51"/>
    </location>
    <ligand>
        <name>Fe cation</name>
        <dbReference type="ChEBI" id="CHEBI:24875"/>
        <label>1</label>
    </ligand>
</feature>
<keyword evidence="4" id="KW-0410">Iron transport</keyword>
<evidence type="ECO:0000259" key="13">
    <source>
        <dbReference type="PROSITE" id="PS50905"/>
    </source>
</evidence>
<evidence type="ECO:0000256" key="6">
    <source>
        <dbReference type="ARBA" id="ARBA00023002"/>
    </source>
</evidence>
<dbReference type="OrthoDB" id="9800505at2"/>
<feature type="binding site" evidence="11">
    <location>
        <position position="127"/>
    </location>
    <ligand>
        <name>Fe cation</name>
        <dbReference type="ChEBI" id="CHEBI:24875"/>
        <label>1</label>
    </ligand>
</feature>
<dbReference type="GO" id="GO:0140315">
    <property type="term" value="F:iron ion sequestering activity"/>
    <property type="evidence" value="ECO:0007669"/>
    <property type="project" value="UniProtKB-ARBA"/>
</dbReference>
<organism evidence="15 19">
    <name type="scientific">Pseudomonas oryzihabitans</name>
    <dbReference type="NCBI Taxonomy" id="47885"/>
    <lineage>
        <taxon>Bacteria</taxon>
        <taxon>Pseudomonadati</taxon>
        <taxon>Pseudomonadota</taxon>
        <taxon>Gammaproteobacteria</taxon>
        <taxon>Pseudomonadales</taxon>
        <taxon>Pseudomonadaceae</taxon>
        <taxon>Pseudomonas</taxon>
    </lineage>
</organism>
<dbReference type="PROSITE" id="PS50905">
    <property type="entry name" value="FERRITIN_LIKE"/>
    <property type="match status" value="1"/>
</dbReference>
<keyword evidence="6" id="KW-0560">Oxidoreductase</keyword>
<dbReference type="GO" id="GO:0020037">
    <property type="term" value="F:heme binding"/>
    <property type="evidence" value="ECO:0007669"/>
    <property type="project" value="TreeGrafter"/>
</dbReference>
<dbReference type="InterPro" id="IPR009040">
    <property type="entry name" value="Ferritin-like_diiron"/>
</dbReference>
<keyword evidence="7 10" id="KW-0408">Iron</keyword>
<keyword evidence="8" id="KW-0406">Ion transport</keyword>
<gene>
    <name evidence="15" type="ORF">A4V15_18115</name>
    <name evidence="14" type="ORF">APT59_05175</name>
    <name evidence="16" type="ORF">BVL52_09530</name>
    <name evidence="17" type="ORF">SAMN05216279_104261</name>
</gene>
<keyword evidence="2 10" id="KW-0409">Iron storage</keyword>
<keyword evidence="21" id="KW-1185">Reference proteome</keyword>
<feature type="binding site" evidence="11">
    <location>
        <position position="50"/>
    </location>
    <ligand>
        <name>Fe cation</name>
        <dbReference type="ChEBI" id="CHEBI:24875"/>
        <label>3</label>
    </ligand>
</feature>
<dbReference type="GO" id="GO:0006826">
    <property type="term" value="P:iron ion transport"/>
    <property type="evidence" value="ECO:0007669"/>
    <property type="project" value="UniProtKB-KW"/>
</dbReference>
<evidence type="ECO:0000256" key="12">
    <source>
        <dbReference type="RuleBase" id="RU000623"/>
    </source>
</evidence>
<dbReference type="InterPro" id="IPR002024">
    <property type="entry name" value="Bacterioferritin"/>
</dbReference>
<evidence type="ECO:0000313" key="18">
    <source>
        <dbReference type="Proteomes" id="UP000064137"/>
    </source>
</evidence>
<dbReference type="EMBL" id="MTLN01000005">
    <property type="protein sequence ID" value="ONN71398.1"/>
    <property type="molecule type" value="Genomic_DNA"/>
</dbReference>
<dbReference type="Proteomes" id="UP000078356">
    <property type="component" value="Unassembled WGS sequence"/>
</dbReference>
<reference evidence="20" key="3">
    <citation type="submission" date="2016-10" db="EMBL/GenBank/DDBJ databases">
        <authorList>
            <person name="de Groot N.N."/>
        </authorList>
    </citation>
    <scope>NUCLEOTIDE SEQUENCE [LARGE SCALE GENOMIC DNA]</scope>
    <source>
        <strain evidence="20">DSM 15758</strain>
    </source>
</reference>
<dbReference type="Proteomes" id="UP000189310">
    <property type="component" value="Unassembled WGS sequence"/>
</dbReference>
<dbReference type="FunFam" id="1.20.1260.10:FF:000005">
    <property type="entry name" value="Bacterioferritin"/>
    <property type="match status" value="1"/>
</dbReference>
<dbReference type="InterPro" id="IPR009078">
    <property type="entry name" value="Ferritin-like_SF"/>
</dbReference>
<dbReference type="AlphaFoldDB" id="A0A0D7F8C7"/>
<evidence type="ECO:0000256" key="3">
    <source>
        <dbReference type="ARBA" id="ARBA00022448"/>
    </source>
</evidence>
<dbReference type="InterPro" id="IPR008331">
    <property type="entry name" value="Ferritin_DPS_dom"/>
</dbReference>
<feature type="binding site" evidence="11">
    <location>
        <position position="54"/>
    </location>
    <ligand>
        <name>Fe cation</name>
        <dbReference type="ChEBI" id="CHEBI:24875"/>
        <label>1</label>
    </ligand>
</feature>
<comment type="catalytic activity">
    <reaction evidence="10">
        <text>4 Fe(2+) + O2 + 4 H(+) = 4 Fe(3+) + 2 H2O</text>
        <dbReference type="Rhea" id="RHEA:11148"/>
        <dbReference type="ChEBI" id="CHEBI:15377"/>
        <dbReference type="ChEBI" id="CHEBI:15378"/>
        <dbReference type="ChEBI" id="CHEBI:15379"/>
        <dbReference type="ChEBI" id="CHEBI:29033"/>
        <dbReference type="ChEBI" id="CHEBI:29034"/>
        <dbReference type="EC" id="1.16.3.1"/>
    </reaction>
</comment>
<evidence type="ECO:0000313" key="20">
    <source>
        <dbReference type="Proteomes" id="UP000183046"/>
    </source>
</evidence>
<reference evidence="17" key="4">
    <citation type="submission" date="2016-10" db="EMBL/GenBank/DDBJ databases">
        <authorList>
            <person name="Varghese N."/>
            <person name="Submissions S."/>
        </authorList>
    </citation>
    <scope>NUCLEOTIDE SEQUENCE</scope>
    <source>
        <strain evidence="17">DSM 15758</strain>
    </source>
</reference>
<dbReference type="KEGG" id="por:APT59_05175"/>
<dbReference type="Gene3D" id="1.20.1260.10">
    <property type="match status" value="1"/>
</dbReference>
<evidence type="ECO:0000256" key="4">
    <source>
        <dbReference type="ARBA" id="ARBA00022496"/>
    </source>
</evidence>
<sequence length="165" mass="19005">MQGHPDVINYLNQLLRGELAARDQYFIHSRMYEDWGLMRLYERIGHEMEEETQHADALLRRILFLEGTPDMRPNAITVGQTVPEMLRADLALEYEVREALAQGVALCNQHKDFVTREILVVQLEDTEEDHAYWLEQQLGLIDKIGLQNYLQSQMKGGTTPHGAGL</sequence>
<evidence type="ECO:0000313" key="14">
    <source>
        <dbReference type="EMBL" id="ALZ83625.1"/>
    </source>
</evidence>
<evidence type="ECO:0000256" key="11">
    <source>
        <dbReference type="PIRSR" id="PIRSR002560-1"/>
    </source>
</evidence>
<evidence type="ECO:0000256" key="8">
    <source>
        <dbReference type="ARBA" id="ARBA00023065"/>
    </source>
</evidence>
<accession>A0A1G5N7J7</accession>
<dbReference type="Proteomes" id="UP000183046">
    <property type="component" value="Unassembled WGS sequence"/>
</dbReference>
<reference evidence="15 19" key="2">
    <citation type="submission" date="2016-04" db="EMBL/GenBank/DDBJ databases">
        <title>Draft Genome Sequences of Staphylococcus capitis Strain H36, S. capitis Strain H65, S. cohnii Strain H62, S. hominis Strain H69, Mycobacterium iranicum Strain H39, Plantibacter sp. Strain H53, Pseudomonas oryzihabitans Strain H72, and Microbacterium sp. Strain H83, isolated from residential settings.</title>
        <authorList>
            <person name="Lymperopoulou D."/>
            <person name="Adams R.I."/>
            <person name="Lindow S."/>
            <person name="Coil D.A."/>
            <person name="Jospin G."/>
            <person name="Eisen J.A."/>
        </authorList>
    </citation>
    <scope>NUCLEOTIDE SEQUENCE [LARGE SCALE GENOMIC DNA]</scope>
    <source>
        <strain evidence="15 19">H72</strain>
    </source>
</reference>
<comment type="similarity">
    <text evidence="1 10 12">Belongs to the bacterioferritin family.</text>
</comment>
<dbReference type="PIRSF" id="PIRSF002560">
    <property type="entry name" value="Bacterioferritin"/>
    <property type="match status" value="1"/>
</dbReference>
<dbReference type="EC" id="1.16.3.1" evidence="10"/>
<dbReference type="GO" id="GO:0008199">
    <property type="term" value="F:ferric iron binding"/>
    <property type="evidence" value="ECO:0007669"/>
    <property type="project" value="InterPro"/>
</dbReference>
<reference evidence="16 21" key="5">
    <citation type="submission" date="2017-01" db="EMBL/GenBank/DDBJ databases">
        <title>Pseudomonas psychrotolerans genome sequencing and assembly.</title>
        <authorList>
            <person name="Vyas B."/>
            <person name="Mayilraj S."/>
        </authorList>
    </citation>
    <scope>NUCLEOTIDE SEQUENCE [LARGE SCALE GENOMIC DNA]</scope>
    <source>
        <strain evidence="16 21">SDS18</strain>
    </source>
</reference>
<evidence type="ECO:0000256" key="9">
    <source>
        <dbReference type="ARBA" id="ARBA00036243"/>
    </source>
</evidence>
<evidence type="ECO:0000256" key="2">
    <source>
        <dbReference type="ARBA" id="ARBA00022434"/>
    </source>
</evidence>
<evidence type="ECO:0000256" key="5">
    <source>
        <dbReference type="ARBA" id="ARBA00022723"/>
    </source>
</evidence>
<accession>A0A0D7F8C7</accession>
<evidence type="ECO:0000313" key="19">
    <source>
        <dbReference type="Proteomes" id="UP000078356"/>
    </source>
</evidence>
<dbReference type="NCBIfam" id="TIGR00754">
    <property type="entry name" value="bfr"/>
    <property type="match status" value="1"/>
</dbReference>
<evidence type="ECO:0000256" key="10">
    <source>
        <dbReference type="PIRNR" id="PIRNR002560"/>
    </source>
</evidence>
<reference evidence="14 18" key="1">
    <citation type="submission" date="2016-01" db="EMBL/GenBank/DDBJ databases">
        <title>Annotation of Pseudomonas oryzihabitans USDA-ARS-USMARC-56511.</title>
        <authorList>
            <person name="Harhay G.P."/>
            <person name="Harhay D.M."/>
            <person name="Smith T.P.L."/>
            <person name="Bono J.L."/>
            <person name="Heaton M.P."/>
            <person name="Clawson M.L."/>
            <person name="Chitko-Mckown C.G."/>
            <person name="Capik S.F."/>
            <person name="DeDonder K.D."/>
            <person name="Apley M.D."/>
            <person name="Lubbers B.V."/>
            <person name="White B.J."/>
            <person name="Larson R.L."/>
        </authorList>
    </citation>
    <scope>NUCLEOTIDE SEQUENCE [LARGE SCALE GENOMIC DNA]</scope>
    <source>
        <strain evidence="14 18">USDA-ARS-USMARC-56511</strain>
    </source>
</reference>